<keyword evidence="2" id="KW-1185">Reference proteome</keyword>
<dbReference type="KEGG" id="abas:ACPOL_6984"/>
<evidence type="ECO:0008006" key="3">
    <source>
        <dbReference type="Google" id="ProtNLM"/>
    </source>
</evidence>
<dbReference type="Gene3D" id="3.20.20.80">
    <property type="entry name" value="Glycosidases"/>
    <property type="match status" value="1"/>
</dbReference>
<evidence type="ECO:0000313" key="1">
    <source>
        <dbReference type="EMBL" id="AXC16188.1"/>
    </source>
</evidence>
<reference evidence="1 2" key="1">
    <citation type="journal article" date="2018" name="Front. Microbiol.">
        <title>Hydrolytic Capabilities as a Key to Environmental Success: Chitinolytic and Cellulolytic Acidobacteria From Acidic Sub-arctic Soils and Boreal Peatlands.</title>
        <authorList>
            <person name="Belova S.E."/>
            <person name="Ravin N.V."/>
            <person name="Pankratov T.A."/>
            <person name="Rakitin A.L."/>
            <person name="Ivanova A.A."/>
            <person name="Beletsky A.V."/>
            <person name="Mardanov A.V."/>
            <person name="Sinninghe Damste J.S."/>
            <person name="Dedysh S.N."/>
        </authorList>
    </citation>
    <scope>NUCLEOTIDE SEQUENCE [LARGE SCALE GENOMIC DNA]</scope>
    <source>
        <strain evidence="1 2">SBC82</strain>
        <plasmid evidence="2">pacpol4</plasmid>
    </source>
</reference>
<name>A0A2Z5GB20_9BACT</name>
<dbReference type="EMBL" id="CP030843">
    <property type="protein sequence ID" value="AXC16188.1"/>
    <property type="molecule type" value="Genomic_DNA"/>
</dbReference>
<dbReference type="AlphaFoldDB" id="A0A2Z5GB20"/>
<evidence type="ECO:0000313" key="2">
    <source>
        <dbReference type="Proteomes" id="UP000253606"/>
    </source>
</evidence>
<proteinExistence type="predicted"/>
<dbReference type="Proteomes" id="UP000253606">
    <property type="component" value="Plasmid pACPOL4"/>
</dbReference>
<keyword evidence="1" id="KW-0614">Plasmid</keyword>
<gene>
    <name evidence="1" type="ORF">ACPOL_6984</name>
</gene>
<organism evidence="1 2">
    <name type="scientific">Acidisarcina polymorpha</name>
    <dbReference type="NCBI Taxonomy" id="2211140"/>
    <lineage>
        <taxon>Bacteria</taxon>
        <taxon>Pseudomonadati</taxon>
        <taxon>Acidobacteriota</taxon>
        <taxon>Terriglobia</taxon>
        <taxon>Terriglobales</taxon>
        <taxon>Acidobacteriaceae</taxon>
        <taxon>Acidisarcina</taxon>
    </lineage>
</organism>
<protein>
    <recommendedName>
        <fullName evidence="3">DUF4038 domain-containing protein</fullName>
    </recommendedName>
</protein>
<geneLocation type="plasmid" evidence="2">
    <name>pacpol4</name>
</geneLocation>
<sequence length="74" mass="8612">MGTQADMILFIHNDHCGFDSMNAEHDEQYLKYAAARLSTYQNVWWTMANEYDPFDASLRKANDHQRTGTILGER</sequence>
<accession>A0A2Z5GB20</accession>